<proteinExistence type="predicted"/>
<organism evidence="1">
    <name type="scientific">marine sediment metagenome</name>
    <dbReference type="NCBI Taxonomy" id="412755"/>
    <lineage>
        <taxon>unclassified sequences</taxon>
        <taxon>metagenomes</taxon>
        <taxon>ecological metagenomes</taxon>
    </lineage>
</organism>
<reference evidence="1" key="1">
    <citation type="journal article" date="2015" name="Nature">
        <title>Complex archaea that bridge the gap between prokaryotes and eukaryotes.</title>
        <authorList>
            <person name="Spang A."/>
            <person name="Saw J.H."/>
            <person name="Jorgensen S.L."/>
            <person name="Zaremba-Niedzwiedzka K."/>
            <person name="Martijn J."/>
            <person name="Lind A.E."/>
            <person name="van Eijk R."/>
            <person name="Schleper C."/>
            <person name="Guy L."/>
            <person name="Ettema T.J."/>
        </authorList>
    </citation>
    <scope>NUCLEOTIDE SEQUENCE</scope>
</reference>
<accession>A0A0F9KJI9</accession>
<sequence length="150" mass="17403">MKIFITTISLLLSFLGTNVESPNYNINSLYQTTDKELQKNLNNDIIGLWVNEQGDRTRSITKCKISYKGNGFVVRMWGACLPQDCDWGENVANELEKGTNKFELYWDQEFAESAITYEIIDGKLEMTHNRHYKDNSGRPDTTLIEYFIKE</sequence>
<name>A0A0F9KJI9_9ZZZZ</name>
<protein>
    <recommendedName>
        <fullName evidence="2">Lipocalin-like domain-containing protein</fullName>
    </recommendedName>
</protein>
<evidence type="ECO:0000313" key="1">
    <source>
        <dbReference type="EMBL" id="KKM74886.1"/>
    </source>
</evidence>
<dbReference type="EMBL" id="LAZR01009067">
    <property type="protein sequence ID" value="KKM74886.1"/>
    <property type="molecule type" value="Genomic_DNA"/>
</dbReference>
<comment type="caution">
    <text evidence="1">The sequence shown here is derived from an EMBL/GenBank/DDBJ whole genome shotgun (WGS) entry which is preliminary data.</text>
</comment>
<dbReference type="AlphaFoldDB" id="A0A0F9KJI9"/>
<evidence type="ECO:0008006" key="2">
    <source>
        <dbReference type="Google" id="ProtNLM"/>
    </source>
</evidence>
<gene>
    <name evidence="1" type="ORF">LCGC14_1395810</name>
</gene>